<dbReference type="EMBL" id="AP021874">
    <property type="protein sequence ID" value="BBO71683.1"/>
    <property type="molecule type" value="Genomic_DNA"/>
</dbReference>
<dbReference type="Pfam" id="PF17963">
    <property type="entry name" value="Big_9"/>
    <property type="match status" value="1"/>
</dbReference>
<dbReference type="NCBIfam" id="NF041766">
    <property type="entry name" value="choice_anch_U"/>
    <property type="match status" value="1"/>
</dbReference>
<dbReference type="Pfam" id="PF22352">
    <property type="entry name" value="K319L-like_PKD"/>
    <property type="match status" value="1"/>
</dbReference>
<dbReference type="NCBIfam" id="TIGR01965">
    <property type="entry name" value="VCBS_repeat"/>
    <property type="match status" value="1"/>
</dbReference>
<dbReference type="InterPro" id="IPR003961">
    <property type="entry name" value="FN3_dom"/>
</dbReference>
<feature type="chain" id="PRO_5024273274" description="Fibronectin type-III domain-containing protein" evidence="2">
    <location>
        <begin position="32"/>
        <end position="698"/>
    </location>
</feature>
<dbReference type="InterPro" id="IPR029865">
    <property type="entry name" value="KIAA0319-like"/>
</dbReference>
<feature type="compositionally biased region" description="Basic and acidic residues" evidence="1">
    <location>
        <begin position="362"/>
        <end position="371"/>
    </location>
</feature>
<dbReference type="CDD" id="cd00063">
    <property type="entry name" value="FN3"/>
    <property type="match status" value="1"/>
</dbReference>
<dbReference type="InterPro" id="IPR053784">
    <property type="entry name" value="Choice_anch_U_dom"/>
</dbReference>
<sequence>MHNIQRHLTPARISSVILSFLILTTAVSALAASVSLQWDPNDPAPEGYRVFARRSDQLYDYSQPDWEGNATGCTIGNLDDQTDYFFVVRAYDGSLESADSQEVHYTPADPTSQPPVAIDDSYTVSEGGTLSVAAAGGVLVNDSDPDGDALAVSLASGPASGTLTLNADGSFTYVHDSAETVSDTFTYTLSDGRGNTASAQAAVSITPVNDAPTAHAGDDQSVGENLAVTLDGSGSTDPDDSTLSFLWEQIDGPPAALSSANSIRPAVTAPGIDTDTATLEFRLTVRDSDGASGSDTCRVTVTGDTEDTTPPPTDPDSDNDGTPDVEDDDDDDDGMPDHWEVLFGLNPTGDDAGDDPDGDGINNRDEYRAGLEPDDPGAGTAPRQPTVASPASHAQVARNPVLKLEAYSDADGDAHIATQWQVYETSSEDCLLDVVSDRRLDQLRIPFLLLNGDRTYHWRVRFFDSGGRASQWSAASYLVTDAADDDLDGNGIPDDQEGGDVQADVTRSVSSPAGNCEPTGIAVASEDTISEIEQVVLLDPAEFEIDETTPDRLPAAMLAYKLVLDQPGQRALVTIHLSDAAPDGSTWFKYDAVDGWQDYSEHAVFSADCQSVTVEVKDGGHGDADGIANGIIVDPAGLSTAAVSAPPTTTSGDGGGGGGGGCFISTIRTPKKGSLAGNGPWQWIKGGINRLAGAIARP</sequence>
<evidence type="ECO:0000256" key="1">
    <source>
        <dbReference type="SAM" id="MobiDB-lite"/>
    </source>
</evidence>
<dbReference type="Gene3D" id="2.60.40.2810">
    <property type="match status" value="1"/>
</dbReference>
<keyword evidence="5" id="KW-1185">Reference proteome</keyword>
<feature type="region of interest" description="Disordered" evidence="1">
    <location>
        <begin position="287"/>
        <end position="395"/>
    </location>
</feature>
<dbReference type="KEGG" id="dalk:DSCA_56130"/>
<dbReference type="PANTHER" id="PTHR46182">
    <property type="entry name" value="FI19480P1"/>
    <property type="match status" value="1"/>
</dbReference>
<organism evidence="4 5">
    <name type="scientific">Desulfosarcina alkanivorans</name>
    <dbReference type="NCBI Taxonomy" id="571177"/>
    <lineage>
        <taxon>Bacteria</taxon>
        <taxon>Pseudomonadati</taxon>
        <taxon>Thermodesulfobacteriota</taxon>
        <taxon>Desulfobacteria</taxon>
        <taxon>Desulfobacterales</taxon>
        <taxon>Desulfosarcinaceae</taxon>
        <taxon>Desulfosarcina</taxon>
    </lineage>
</organism>
<dbReference type="PANTHER" id="PTHR46182:SF2">
    <property type="entry name" value="FI19480P1"/>
    <property type="match status" value="1"/>
</dbReference>
<dbReference type="Proteomes" id="UP000427906">
    <property type="component" value="Chromosome"/>
</dbReference>
<dbReference type="PROSITE" id="PS50853">
    <property type="entry name" value="FN3"/>
    <property type="match status" value="1"/>
</dbReference>
<evidence type="ECO:0000256" key="2">
    <source>
        <dbReference type="SAM" id="SignalP"/>
    </source>
</evidence>
<evidence type="ECO:0000313" key="4">
    <source>
        <dbReference type="EMBL" id="BBO71683.1"/>
    </source>
</evidence>
<dbReference type="RefSeq" id="WP_155319482.1">
    <property type="nucleotide sequence ID" value="NZ_AP021874.1"/>
</dbReference>
<dbReference type="OrthoDB" id="5414888at2"/>
<evidence type="ECO:0000313" key="5">
    <source>
        <dbReference type="Proteomes" id="UP000427906"/>
    </source>
</evidence>
<name>A0A5K7YUH1_9BACT</name>
<dbReference type="Gene3D" id="2.60.40.10">
    <property type="entry name" value="Immunoglobulins"/>
    <property type="match status" value="3"/>
</dbReference>
<dbReference type="GO" id="GO:0016020">
    <property type="term" value="C:membrane"/>
    <property type="evidence" value="ECO:0007669"/>
    <property type="project" value="TreeGrafter"/>
</dbReference>
<dbReference type="InterPro" id="IPR036116">
    <property type="entry name" value="FN3_sf"/>
</dbReference>
<dbReference type="InterPro" id="IPR010221">
    <property type="entry name" value="VCBS_dom"/>
</dbReference>
<keyword evidence="2" id="KW-0732">Signal</keyword>
<feature type="signal peptide" evidence="2">
    <location>
        <begin position="1"/>
        <end position="31"/>
    </location>
</feature>
<accession>A0A5K7YUH1</accession>
<protein>
    <recommendedName>
        <fullName evidence="3">Fibronectin type-III domain-containing protein</fullName>
    </recommendedName>
</protein>
<dbReference type="GO" id="GO:0031410">
    <property type="term" value="C:cytoplasmic vesicle"/>
    <property type="evidence" value="ECO:0007669"/>
    <property type="project" value="TreeGrafter"/>
</dbReference>
<reference evidence="4 5" key="1">
    <citation type="submission" date="2019-11" db="EMBL/GenBank/DDBJ databases">
        <title>Comparative genomics of hydrocarbon-degrading Desulfosarcina strains.</title>
        <authorList>
            <person name="Watanabe M."/>
            <person name="Kojima H."/>
            <person name="Fukui M."/>
        </authorList>
    </citation>
    <scope>NUCLEOTIDE SEQUENCE [LARGE SCALE GENOMIC DNA]</scope>
    <source>
        <strain evidence="4 5">PL12</strain>
    </source>
</reference>
<dbReference type="SUPFAM" id="SSF49265">
    <property type="entry name" value="Fibronectin type III"/>
    <property type="match status" value="1"/>
</dbReference>
<evidence type="ECO:0000259" key="3">
    <source>
        <dbReference type="PROSITE" id="PS50853"/>
    </source>
</evidence>
<dbReference type="AlphaFoldDB" id="A0A5K7YUH1"/>
<dbReference type="InterPro" id="IPR013783">
    <property type="entry name" value="Ig-like_fold"/>
</dbReference>
<proteinExistence type="predicted"/>
<feature type="compositionally biased region" description="Acidic residues" evidence="1">
    <location>
        <begin position="315"/>
        <end position="334"/>
    </location>
</feature>
<feature type="domain" description="Fibronectin type-III" evidence="3">
    <location>
        <begin position="17"/>
        <end position="110"/>
    </location>
</feature>
<gene>
    <name evidence="4" type="ORF">DSCA_56130</name>
</gene>